<protein>
    <submittedName>
        <fullName evidence="1">Uncharacterized protein</fullName>
    </submittedName>
</protein>
<name>A0ACC1R739_9HYPO</name>
<reference evidence="1" key="1">
    <citation type="submission" date="2022-07" db="EMBL/GenBank/DDBJ databases">
        <title>Genome Sequence of Lecanicillium saksenae.</title>
        <authorList>
            <person name="Buettner E."/>
        </authorList>
    </citation>
    <scope>NUCLEOTIDE SEQUENCE</scope>
    <source>
        <strain evidence="1">VT-O1</strain>
    </source>
</reference>
<dbReference type="Proteomes" id="UP001148737">
    <property type="component" value="Unassembled WGS sequence"/>
</dbReference>
<sequence>MSLFINKLISAQQGSTKLGTASQQFLAHYLKAIDNSDSSSGPAIDFYDKKAVFHSQNGTVFSGRDEIEAGMGSAFGRFQRLQHESTWLTEIKKEDGTTLLVWQGVRNIWRLGNSSATPDVSAPISLIGTVAKDISGQSEALKWQVVFLYWDTALLA</sequence>
<accession>A0ACC1R739</accession>
<comment type="caution">
    <text evidence="1">The sequence shown here is derived from an EMBL/GenBank/DDBJ whole genome shotgun (WGS) entry which is preliminary data.</text>
</comment>
<gene>
    <name evidence="1" type="ORF">NLG97_g1467</name>
</gene>
<evidence type="ECO:0000313" key="2">
    <source>
        <dbReference type="Proteomes" id="UP001148737"/>
    </source>
</evidence>
<organism evidence="1 2">
    <name type="scientific">Lecanicillium saksenae</name>
    <dbReference type="NCBI Taxonomy" id="468837"/>
    <lineage>
        <taxon>Eukaryota</taxon>
        <taxon>Fungi</taxon>
        <taxon>Dikarya</taxon>
        <taxon>Ascomycota</taxon>
        <taxon>Pezizomycotina</taxon>
        <taxon>Sordariomycetes</taxon>
        <taxon>Hypocreomycetidae</taxon>
        <taxon>Hypocreales</taxon>
        <taxon>Cordycipitaceae</taxon>
        <taxon>Lecanicillium</taxon>
    </lineage>
</organism>
<keyword evidence="2" id="KW-1185">Reference proteome</keyword>
<evidence type="ECO:0000313" key="1">
    <source>
        <dbReference type="EMBL" id="KAJ3497998.1"/>
    </source>
</evidence>
<dbReference type="EMBL" id="JANAKD010000077">
    <property type="protein sequence ID" value="KAJ3497998.1"/>
    <property type="molecule type" value="Genomic_DNA"/>
</dbReference>
<proteinExistence type="predicted"/>